<dbReference type="EMBL" id="UZAG01022250">
    <property type="protein sequence ID" value="VDO53009.1"/>
    <property type="molecule type" value="Genomic_DNA"/>
</dbReference>
<organism evidence="1 2">
    <name type="scientific">Brugia timori</name>
    <dbReference type="NCBI Taxonomy" id="42155"/>
    <lineage>
        <taxon>Eukaryota</taxon>
        <taxon>Metazoa</taxon>
        <taxon>Ecdysozoa</taxon>
        <taxon>Nematoda</taxon>
        <taxon>Chromadorea</taxon>
        <taxon>Rhabditida</taxon>
        <taxon>Spirurina</taxon>
        <taxon>Spiruromorpha</taxon>
        <taxon>Filarioidea</taxon>
        <taxon>Onchocercidae</taxon>
        <taxon>Brugia</taxon>
    </lineage>
</organism>
<keyword evidence="2" id="KW-1185">Reference proteome</keyword>
<name>A0A3P7WF62_9BILA</name>
<evidence type="ECO:0000313" key="2">
    <source>
        <dbReference type="Proteomes" id="UP000280834"/>
    </source>
</evidence>
<accession>A0A3P7WF62</accession>
<dbReference type="AlphaFoldDB" id="A0A3P7WF62"/>
<proteinExistence type="predicted"/>
<sequence>MVLENGYIREFDTPRKLLDDPDSLFRAMMKESGLLPTKEH</sequence>
<protein>
    <submittedName>
        <fullName evidence="1">Uncharacterized protein</fullName>
    </submittedName>
</protein>
<evidence type="ECO:0000313" key="1">
    <source>
        <dbReference type="EMBL" id="VDO53009.1"/>
    </source>
</evidence>
<reference evidence="1 2" key="1">
    <citation type="submission" date="2018-11" db="EMBL/GenBank/DDBJ databases">
        <authorList>
            <consortium name="Pathogen Informatics"/>
        </authorList>
    </citation>
    <scope>NUCLEOTIDE SEQUENCE [LARGE SCALE GENOMIC DNA]</scope>
</reference>
<dbReference type="Proteomes" id="UP000280834">
    <property type="component" value="Unassembled WGS sequence"/>
</dbReference>
<gene>
    <name evidence="1" type="ORF">BTMF_LOCUS15219</name>
</gene>